<dbReference type="InterPro" id="IPR000182">
    <property type="entry name" value="GNAT_dom"/>
</dbReference>
<dbReference type="EMBL" id="FOCV01000001">
    <property type="protein sequence ID" value="SEM91842.1"/>
    <property type="molecule type" value="Genomic_DNA"/>
</dbReference>
<sequence>MFVAADVRGREHNVAARLLAELVEHAENQGIKEIFLGTTDKFLAAHRFYEKNGFTEVPKGDLPRSFPLMAVDTKFYRRRVGAA</sequence>
<dbReference type="STRING" id="501024.RTCCBAU85039_0510"/>
<dbReference type="InterPro" id="IPR016181">
    <property type="entry name" value="Acyl_CoA_acyltransferase"/>
</dbReference>
<feature type="domain" description="N-acetyltransferase" evidence="1">
    <location>
        <begin position="1"/>
        <end position="78"/>
    </location>
</feature>
<gene>
    <name evidence="2" type="ORF">RTCCBAU85039_0510</name>
    <name evidence="3" type="ORF">SAMN05216228_100162</name>
</gene>
<reference evidence="2" key="2">
    <citation type="submission" date="2016-10" db="EMBL/GenBank/DDBJ databases">
        <authorList>
            <person name="de Groot N.N."/>
        </authorList>
    </citation>
    <scope>NUCLEOTIDE SEQUENCE [LARGE SCALE GENOMIC DNA]</scope>
    <source>
        <strain evidence="2">CCBAU85039</strain>
    </source>
</reference>
<dbReference type="Proteomes" id="UP000183063">
    <property type="component" value="Unassembled WGS sequence"/>
</dbReference>
<evidence type="ECO:0000313" key="5">
    <source>
        <dbReference type="Proteomes" id="UP000198939"/>
    </source>
</evidence>
<dbReference type="AlphaFoldDB" id="A0A1H8CA52"/>
<proteinExistence type="predicted"/>
<keyword evidence="5" id="KW-1185">Reference proteome</keyword>
<evidence type="ECO:0000313" key="3">
    <source>
        <dbReference type="EMBL" id="SEM91842.1"/>
    </source>
</evidence>
<reference evidence="3 5" key="1">
    <citation type="submission" date="2016-10" db="EMBL/GenBank/DDBJ databases">
        <authorList>
            <person name="Varghese N."/>
            <person name="Submissions S."/>
        </authorList>
    </citation>
    <scope>NUCLEOTIDE SEQUENCE [LARGE SCALE GENOMIC DNA]</scope>
    <source>
        <strain evidence="3 5">CGMCC 1.7071</strain>
    </source>
</reference>
<evidence type="ECO:0000313" key="2">
    <source>
        <dbReference type="EMBL" id="SEH46050.1"/>
    </source>
</evidence>
<accession>A0A1H8CA52</accession>
<evidence type="ECO:0000259" key="1">
    <source>
        <dbReference type="PROSITE" id="PS51186"/>
    </source>
</evidence>
<dbReference type="Gene3D" id="3.40.630.30">
    <property type="match status" value="1"/>
</dbReference>
<keyword evidence="2" id="KW-0808">Transferase</keyword>
<dbReference type="SUPFAM" id="SSF55729">
    <property type="entry name" value="Acyl-CoA N-acyltransferases (Nat)"/>
    <property type="match status" value="1"/>
</dbReference>
<reference evidence="4" key="3">
    <citation type="submission" date="2016-10" db="EMBL/GenBank/DDBJ databases">
        <authorList>
            <person name="Wibberg D."/>
        </authorList>
    </citation>
    <scope>NUCLEOTIDE SEQUENCE [LARGE SCALE GENOMIC DNA]</scope>
</reference>
<protein>
    <submittedName>
        <fullName evidence="3">Acetyltransferase (GNAT) family protein</fullName>
    </submittedName>
    <submittedName>
        <fullName evidence="2">Ribosomal-protein-alanine acetyltransferase</fullName>
    </submittedName>
</protein>
<organism evidence="2 4">
    <name type="scientific">Rhizobium tibeticum</name>
    <dbReference type="NCBI Taxonomy" id="501024"/>
    <lineage>
        <taxon>Bacteria</taxon>
        <taxon>Pseudomonadati</taxon>
        <taxon>Pseudomonadota</taxon>
        <taxon>Alphaproteobacteria</taxon>
        <taxon>Hyphomicrobiales</taxon>
        <taxon>Rhizobiaceae</taxon>
        <taxon>Rhizobium/Agrobacterium group</taxon>
        <taxon>Rhizobium</taxon>
    </lineage>
</organism>
<dbReference type="Proteomes" id="UP000198939">
    <property type="component" value="Unassembled WGS sequence"/>
</dbReference>
<dbReference type="PROSITE" id="PS51186">
    <property type="entry name" value="GNAT"/>
    <property type="match status" value="1"/>
</dbReference>
<evidence type="ECO:0000313" key="4">
    <source>
        <dbReference type="Proteomes" id="UP000183063"/>
    </source>
</evidence>
<name>A0A1H8CA52_9HYPH</name>
<dbReference type="Pfam" id="PF00583">
    <property type="entry name" value="Acetyltransf_1"/>
    <property type="match status" value="1"/>
</dbReference>
<dbReference type="GO" id="GO:0016747">
    <property type="term" value="F:acyltransferase activity, transferring groups other than amino-acyl groups"/>
    <property type="evidence" value="ECO:0007669"/>
    <property type="project" value="InterPro"/>
</dbReference>
<dbReference type="EMBL" id="FNXB01000002">
    <property type="protein sequence ID" value="SEH46050.1"/>
    <property type="molecule type" value="Genomic_DNA"/>
</dbReference>